<protein>
    <submittedName>
        <fullName evidence="1">Uncharacterized protein</fullName>
    </submittedName>
</protein>
<organism evidence="1">
    <name type="scientific">Octopus bimaculoides</name>
    <name type="common">California two-spotted octopus</name>
    <dbReference type="NCBI Taxonomy" id="37653"/>
    <lineage>
        <taxon>Eukaryota</taxon>
        <taxon>Metazoa</taxon>
        <taxon>Spiralia</taxon>
        <taxon>Lophotrochozoa</taxon>
        <taxon>Mollusca</taxon>
        <taxon>Cephalopoda</taxon>
        <taxon>Coleoidea</taxon>
        <taxon>Octopodiformes</taxon>
        <taxon>Octopoda</taxon>
        <taxon>Incirrata</taxon>
        <taxon>Octopodidae</taxon>
        <taxon>Octopus</taxon>
    </lineage>
</organism>
<reference evidence="1" key="1">
    <citation type="submission" date="2015-07" db="EMBL/GenBank/DDBJ databases">
        <title>MeaNS - Measles Nucleotide Surveillance Program.</title>
        <authorList>
            <person name="Tran T."/>
            <person name="Druce J."/>
        </authorList>
    </citation>
    <scope>NUCLEOTIDE SEQUENCE</scope>
    <source>
        <strain evidence="1">UCB-OBI-ISO-001</strain>
        <tissue evidence="1">Gonad</tissue>
    </source>
</reference>
<gene>
    <name evidence="1" type="ORF">OCBIM_22039243mg</name>
</gene>
<evidence type="ECO:0000313" key="1">
    <source>
        <dbReference type="EMBL" id="KOF72597.1"/>
    </source>
</evidence>
<dbReference type="EMBL" id="KQ423591">
    <property type="protein sequence ID" value="KOF72597.1"/>
    <property type="molecule type" value="Genomic_DNA"/>
</dbReference>
<proteinExistence type="predicted"/>
<accession>A0A0L8G6D2</accession>
<name>A0A0L8G6D2_OCTBM</name>
<sequence>MVSTVMMAPELPFSPILNSPPSSTLQITSAFSSSSITSFDNSAIIDYPNLSFSTCNFYKPTDPYTYLEFTSSHLTTLNLPFLTIPASSSSRF</sequence>
<dbReference type="AlphaFoldDB" id="A0A0L8G6D2"/>